<reference evidence="3 4" key="1">
    <citation type="submission" date="2023-12" db="EMBL/GenBank/DDBJ databases">
        <title>Whole genome sequencing of Paenibacillus phoenicis isolated from the Phoenix Mars Lander spacecraft assembly facility.</title>
        <authorList>
            <person name="Garcia A."/>
            <person name="Venkateswaran K."/>
        </authorList>
    </citation>
    <scope>NUCLEOTIDE SEQUENCE [LARGE SCALE GENOMIC DNA]</scope>
    <source>
        <strain evidence="3 4">3PO2SA</strain>
    </source>
</reference>
<proteinExistence type="predicted"/>
<organism evidence="3 4">
    <name type="scientific">Paenibacillus phoenicis</name>
    <dbReference type="NCBI Taxonomy" id="554117"/>
    <lineage>
        <taxon>Bacteria</taxon>
        <taxon>Bacillati</taxon>
        <taxon>Bacillota</taxon>
        <taxon>Bacilli</taxon>
        <taxon>Bacillales</taxon>
        <taxon>Paenibacillaceae</taxon>
        <taxon>Paenibacillus</taxon>
    </lineage>
</organism>
<sequence length="262" mass="28265">MGDSKKPGVLVISHGSPDEHWVALVEAAVAEAADDLPAGLPLACAFLETVEGRLIQDGIDQLEAQGVTDIIVIPLFVSSGSTHIDEIAYALGVKDTPEKETDLERFRVSARVFFGDPIDDGPLVAEMVWDKVKGLSVRPEREVLLLVGHGSSHPGFLQRWERGIASLAAQCAELAGLAGGADYALLNPDSVSAKVRYWSEQRGMDVIVAPLFLSAGYFTKVTIPERLNGLAHRYSGEALLPHPLMARWMSQQILNIMGSVIC</sequence>
<dbReference type="Gene3D" id="3.40.50.1400">
    <property type="match status" value="2"/>
</dbReference>
<dbReference type="PANTHER" id="PTHR33542">
    <property type="entry name" value="SIROHYDROCHLORIN FERROCHELATASE, CHLOROPLASTIC"/>
    <property type="match status" value="1"/>
</dbReference>
<dbReference type="SUPFAM" id="SSF53800">
    <property type="entry name" value="Chelatase"/>
    <property type="match status" value="1"/>
</dbReference>
<keyword evidence="2" id="KW-0456">Lyase</keyword>
<dbReference type="PANTHER" id="PTHR33542:SF3">
    <property type="entry name" value="SIROHYDROCHLORIN FERROCHELATASE, CHLOROPLASTIC"/>
    <property type="match status" value="1"/>
</dbReference>
<gene>
    <name evidence="3" type="ORF">U9M73_21420</name>
</gene>
<evidence type="ECO:0000313" key="4">
    <source>
        <dbReference type="Proteomes" id="UP001292216"/>
    </source>
</evidence>
<name>A0ABU5PRE4_9BACL</name>
<comment type="caution">
    <text evidence="3">The sequence shown here is derived from an EMBL/GenBank/DDBJ whole genome shotgun (WGS) entry which is preliminary data.</text>
</comment>
<dbReference type="Proteomes" id="UP001292216">
    <property type="component" value="Unassembled WGS sequence"/>
</dbReference>
<keyword evidence="4" id="KW-1185">Reference proteome</keyword>
<dbReference type="RefSeq" id="WP_260070664.1">
    <property type="nucleotide sequence ID" value="NZ_CBCSKM010000019.1"/>
</dbReference>
<accession>A0ABU5PRE4</accession>
<protein>
    <submittedName>
        <fullName evidence="3">CbiX/SirB N-terminal domain-containing protein</fullName>
    </submittedName>
</protein>
<dbReference type="EMBL" id="JAYERP010000002">
    <property type="protein sequence ID" value="MEA3572490.1"/>
    <property type="molecule type" value="Genomic_DNA"/>
</dbReference>
<evidence type="ECO:0000256" key="2">
    <source>
        <dbReference type="ARBA" id="ARBA00023239"/>
    </source>
</evidence>
<keyword evidence="1" id="KW-0479">Metal-binding</keyword>
<dbReference type="InterPro" id="IPR002762">
    <property type="entry name" value="CbiX-like"/>
</dbReference>
<evidence type="ECO:0000256" key="1">
    <source>
        <dbReference type="ARBA" id="ARBA00022723"/>
    </source>
</evidence>
<evidence type="ECO:0000313" key="3">
    <source>
        <dbReference type="EMBL" id="MEA3572490.1"/>
    </source>
</evidence>
<dbReference type="InterPro" id="IPR050963">
    <property type="entry name" value="Sirohydro_Cobaltochel/CbiX"/>
</dbReference>
<dbReference type="Pfam" id="PF01903">
    <property type="entry name" value="CbiX"/>
    <property type="match status" value="2"/>
</dbReference>